<dbReference type="PROSITE" id="PS50893">
    <property type="entry name" value="ABC_TRANSPORTER_2"/>
    <property type="match status" value="1"/>
</dbReference>
<dbReference type="PANTHER" id="PTHR46743">
    <property type="entry name" value="TEICHOIC ACIDS EXPORT ATP-BINDING PROTEIN TAGH"/>
    <property type="match status" value="1"/>
</dbReference>
<dbReference type="Gene3D" id="2.70.50.60">
    <property type="entry name" value="abc- transporter (atp binding component) like domain"/>
    <property type="match status" value="1"/>
</dbReference>
<dbReference type="SUPFAM" id="SSF52540">
    <property type="entry name" value="P-loop containing nucleoside triphosphate hydrolases"/>
    <property type="match status" value="1"/>
</dbReference>
<evidence type="ECO:0000259" key="6">
    <source>
        <dbReference type="PROSITE" id="PS50893"/>
    </source>
</evidence>
<dbReference type="InterPro" id="IPR050683">
    <property type="entry name" value="Bact_Polysacc_Export_ATP-bd"/>
</dbReference>
<dbReference type="Gene3D" id="3.40.50.300">
    <property type="entry name" value="P-loop containing nucleotide triphosphate hydrolases"/>
    <property type="match status" value="1"/>
</dbReference>
<evidence type="ECO:0000256" key="4">
    <source>
        <dbReference type="ARBA" id="ARBA00022741"/>
    </source>
</evidence>
<keyword evidence="2" id="KW-0813">Transport</keyword>
<dbReference type="EMBL" id="SPMY01000034">
    <property type="protein sequence ID" value="NMQ28529.1"/>
    <property type="molecule type" value="Genomic_DNA"/>
</dbReference>
<accession>A0ABX1TW77</accession>
<protein>
    <submittedName>
        <fullName evidence="7">ABC transporter ATP-binding protein</fullName>
    </submittedName>
</protein>
<dbReference type="CDD" id="cd03220">
    <property type="entry name" value="ABC_KpsT_Wzt"/>
    <property type="match status" value="1"/>
</dbReference>
<gene>
    <name evidence="7" type="ORF">E4Q23_12650</name>
</gene>
<evidence type="ECO:0000256" key="2">
    <source>
        <dbReference type="ARBA" id="ARBA00022448"/>
    </source>
</evidence>
<dbReference type="Pfam" id="PF00005">
    <property type="entry name" value="ABC_tran"/>
    <property type="match status" value="1"/>
</dbReference>
<keyword evidence="5 7" id="KW-0067">ATP-binding</keyword>
<dbReference type="GO" id="GO:0005524">
    <property type="term" value="F:ATP binding"/>
    <property type="evidence" value="ECO:0007669"/>
    <property type="project" value="UniProtKB-KW"/>
</dbReference>
<dbReference type="RefSeq" id="WP_169066980.1">
    <property type="nucleotide sequence ID" value="NZ_SPMY01000034.1"/>
</dbReference>
<evidence type="ECO:0000313" key="7">
    <source>
        <dbReference type="EMBL" id="NMQ28529.1"/>
    </source>
</evidence>
<proteinExistence type="inferred from homology"/>
<dbReference type="InterPro" id="IPR003439">
    <property type="entry name" value="ABC_transporter-like_ATP-bd"/>
</dbReference>
<dbReference type="PANTHER" id="PTHR46743:SF2">
    <property type="entry name" value="TEICHOIC ACIDS EXPORT ATP-BINDING PROTEIN TAGH"/>
    <property type="match status" value="1"/>
</dbReference>
<comment type="similarity">
    <text evidence="1">Belongs to the ABC transporter superfamily.</text>
</comment>
<keyword evidence="8" id="KW-1185">Reference proteome</keyword>
<dbReference type="InterPro" id="IPR015860">
    <property type="entry name" value="ABC_transpr_TagH-like"/>
</dbReference>
<evidence type="ECO:0000256" key="1">
    <source>
        <dbReference type="ARBA" id="ARBA00005417"/>
    </source>
</evidence>
<comment type="caution">
    <text evidence="7">The sequence shown here is derived from an EMBL/GenBank/DDBJ whole genome shotgun (WGS) entry which is preliminary data.</text>
</comment>
<dbReference type="Pfam" id="PF14524">
    <property type="entry name" value="Wzt_C"/>
    <property type="match status" value="1"/>
</dbReference>
<organism evidence="7 8">
    <name type="scientific">Candidatus Accumulibacter phosphatis</name>
    <dbReference type="NCBI Taxonomy" id="327160"/>
    <lineage>
        <taxon>Bacteria</taxon>
        <taxon>Pseudomonadati</taxon>
        <taxon>Pseudomonadota</taxon>
        <taxon>Betaproteobacteria</taxon>
        <taxon>Candidatus Accumulibacter</taxon>
    </lineage>
</organism>
<keyword evidence="3" id="KW-1003">Cell membrane</keyword>
<dbReference type="CDD" id="cd10147">
    <property type="entry name" value="Wzt_C-like"/>
    <property type="match status" value="1"/>
</dbReference>
<feature type="domain" description="ABC transporter" evidence="6">
    <location>
        <begin position="24"/>
        <end position="248"/>
    </location>
</feature>
<name>A0ABX1TW77_9PROT</name>
<evidence type="ECO:0000256" key="5">
    <source>
        <dbReference type="ARBA" id="ARBA00022840"/>
    </source>
</evidence>
<sequence length="433" mass="47462">MSSEPVIAVRGVSKSYRVYNHPLQRLLSRFTGSCIGRHKEFHALRDVSFDVHKGETVGILGRNGSGKSTLLQIICGIRQPTTGTVSVKGRVSALLELGSGFHPEYTGRENIFLQGSVVGLDRAEIIARFDDIAAFADIGEYIDQPVHTYSSGMFLRLAFAVGIAVEPDILILDEALAVGDAAFQAKCFRKIGMLKEGGVAILFVSHSTEQISRLCDSAILLDDGALICRGDTDKTIREYLPRLFEVADSRSRQPDPSDVASCYRYDLGAAEAFCHRPGYCPTEHRWGTHDARIVDFSITLTSEDAASQEPRLKQMRVELVIRFFREVLYPIYGITLKTKDGIALFGTNSTEIGQKNSVPVRSQSPGTEVRICFGLSLPLCAGAYLLSVGVVDASCEGLVPLDRRYDSILIEVAYPPALQGMVDMNPSFSYIAH</sequence>
<keyword evidence="3" id="KW-0472">Membrane</keyword>
<dbReference type="Proteomes" id="UP000749010">
    <property type="component" value="Unassembled WGS sequence"/>
</dbReference>
<keyword evidence="4" id="KW-0547">Nucleotide-binding</keyword>
<dbReference type="InterPro" id="IPR027417">
    <property type="entry name" value="P-loop_NTPase"/>
</dbReference>
<evidence type="ECO:0000313" key="8">
    <source>
        <dbReference type="Proteomes" id="UP000749010"/>
    </source>
</evidence>
<dbReference type="InterPro" id="IPR029439">
    <property type="entry name" value="Wzt_C"/>
</dbReference>
<dbReference type="InterPro" id="IPR003593">
    <property type="entry name" value="AAA+_ATPase"/>
</dbReference>
<evidence type="ECO:0000256" key="3">
    <source>
        <dbReference type="ARBA" id="ARBA00022475"/>
    </source>
</evidence>
<dbReference type="SMART" id="SM00382">
    <property type="entry name" value="AAA"/>
    <property type="match status" value="1"/>
</dbReference>
<reference evidence="7 8" key="1">
    <citation type="submission" date="2019-03" db="EMBL/GenBank/DDBJ databases">
        <title>Metabolic reconstructions from genomes of highly enriched 'Candidatus Accumulibacter' and 'Candidatus Competibacter' bioreactor populations.</title>
        <authorList>
            <person name="Annavajhala M.K."/>
            <person name="Welles L."/>
            <person name="Abbas B."/>
            <person name="Sorokin D."/>
            <person name="Park H."/>
            <person name="Van Loosdrecht M."/>
            <person name="Chandran K."/>
        </authorList>
    </citation>
    <scope>NUCLEOTIDE SEQUENCE [LARGE SCALE GENOMIC DNA]</scope>
    <source>
        <strain evidence="7 8">SBR_S</strain>
    </source>
</reference>